<feature type="compositionally biased region" description="Polar residues" evidence="1">
    <location>
        <begin position="92"/>
        <end position="102"/>
    </location>
</feature>
<organism evidence="2 3">
    <name type="scientific">Kalanchoe fedtschenkoi</name>
    <name type="common">Lavender scallops</name>
    <name type="synonym">South American air plant</name>
    <dbReference type="NCBI Taxonomy" id="63787"/>
    <lineage>
        <taxon>Eukaryota</taxon>
        <taxon>Viridiplantae</taxon>
        <taxon>Streptophyta</taxon>
        <taxon>Embryophyta</taxon>
        <taxon>Tracheophyta</taxon>
        <taxon>Spermatophyta</taxon>
        <taxon>Magnoliopsida</taxon>
        <taxon>eudicotyledons</taxon>
        <taxon>Gunneridae</taxon>
        <taxon>Pentapetalae</taxon>
        <taxon>Saxifragales</taxon>
        <taxon>Crassulaceae</taxon>
        <taxon>Kalanchoe</taxon>
    </lineage>
</organism>
<reference evidence="2" key="1">
    <citation type="submission" date="2021-01" db="UniProtKB">
        <authorList>
            <consortium name="EnsemblPlants"/>
        </authorList>
    </citation>
    <scope>IDENTIFICATION</scope>
</reference>
<evidence type="ECO:0000256" key="1">
    <source>
        <dbReference type="SAM" id="MobiDB-lite"/>
    </source>
</evidence>
<name>A0A7N0VGR9_KALFE</name>
<evidence type="ECO:0000313" key="2">
    <source>
        <dbReference type="EnsemblPlants" id="Kaladp0674s0059.1.v1.1.CDS.1"/>
    </source>
</evidence>
<proteinExistence type="predicted"/>
<protein>
    <submittedName>
        <fullName evidence="2">Uncharacterized protein</fullName>
    </submittedName>
</protein>
<sequence>MPWHVASCCLVSLHFRTNANLPLNFHHPWIFRLYQILRCSQQIWDASQLHQVKVVDLPRCHERACFTSDDHYAPSSHHRQVNCKPSPHRIPSSRTSSLLNLR</sequence>
<evidence type="ECO:0000313" key="3">
    <source>
        <dbReference type="Proteomes" id="UP000594263"/>
    </source>
</evidence>
<accession>A0A7N0VGR9</accession>
<dbReference type="EnsemblPlants" id="Kaladp0674s0059.1.v1.1">
    <property type="protein sequence ID" value="Kaladp0674s0059.1.v1.1.CDS.1"/>
    <property type="gene ID" value="Kaladp0674s0059.v1.1"/>
</dbReference>
<feature type="region of interest" description="Disordered" evidence="1">
    <location>
        <begin position="73"/>
        <end position="102"/>
    </location>
</feature>
<dbReference type="Proteomes" id="UP000594263">
    <property type="component" value="Unplaced"/>
</dbReference>
<dbReference type="Gramene" id="Kaladp0674s0059.1.v1.1">
    <property type="protein sequence ID" value="Kaladp0674s0059.1.v1.1.CDS.1"/>
    <property type="gene ID" value="Kaladp0674s0059.v1.1"/>
</dbReference>
<dbReference type="AlphaFoldDB" id="A0A7N0VGR9"/>
<keyword evidence="3" id="KW-1185">Reference proteome</keyword>